<reference evidence="1" key="1">
    <citation type="submission" date="2014-11" db="EMBL/GenBank/DDBJ databases">
        <authorList>
            <person name="Amaro Gonzalez C."/>
        </authorList>
    </citation>
    <scope>NUCLEOTIDE SEQUENCE</scope>
</reference>
<name>A0A0E9THE3_ANGAN</name>
<dbReference type="EMBL" id="GBXM01056267">
    <property type="protein sequence ID" value="JAH52310.1"/>
    <property type="molecule type" value="Transcribed_RNA"/>
</dbReference>
<accession>A0A0E9THE3</accession>
<organism evidence="1">
    <name type="scientific">Anguilla anguilla</name>
    <name type="common">European freshwater eel</name>
    <name type="synonym">Muraena anguilla</name>
    <dbReference type="NCBI Taxonomy" id="7936"/>
    <lineage>
        <taxon>Eukaryota</taxon>
        <taxon>Metazoa</taxon>
        <taxon>Chordata</taxon>
        <taxon>Craniata</taxon>
        <taxon>Vertebrata</taxon>
        <taxon>Euteleostomi</taxon>
        <taxon>Actinopterygii</taxon>
        <taxon>Neopterygii</taxon>
        <taxon>Teleostei</taxon>
        <taxon>Anguilliformes</taxon>
        <taxon>Anguillidae</taxon>
        <taxon>Anguilla</taxon>
    </lineage>
</organism>
<evidence type="ECO:0000313" key="1">
    <source>
        <dbReference type="EMBL" id="JAH52310.1"/>
    </source>
</evidence>
<reference evidence="1" key="2">
    <citation type="journal article" date="2015" name="Fish Shellfish Immunol.">
        <title>Early steps in the European eel (Anguilla anguilla)-Vibrio vulnificus interaction in the gills: Role of the RtxA13 toxin.</title>
        <authorList>
            <person name="Callol A."/>
            <person name="Pajuelo D."/>
            <person name="Ebbesson L."/>
            <person name="Teles M."/>
            <person name="MacKenzie S."/>
            <person name="Amaro C."/>
        </authorList>
    </citation>
    <scope>NUCLEOTIDE SEQUENCE</scope>
</reference>
<dbReference type="AlphaFoldDB" id="A0A0E9THE3"/>
<proteinExistence type="predicted"/>
<protein>
    <submittedName>
        <fullName evidence="1">Uncharacterized protein</fullName>
    </submittedName>
</protein>
<sequence>MNAGSLYPLWEFTCCDLVRIEINSHYWCRSFRCENLAAIYFSSASVVSHQQAGMSAWSGMAASD</sequence>